<evidence type="ECO:0000313" key="3">
    <source>
        <dbReference type="Proteomes" id="UP000335415"/>
    </source>
</evidence>
<organism evidence="2 3">
    <name type="scientific">Affinibrenneria salicis</name>
    <dbReference type="NCBI Taxonomy" id="2590031"/>
    <lineage>
        <taxon>Bacteria</taxon>
        <taxon>Pseudomonadati</taxon>
        <taxon>Pseudomonadota</taxon>
        <taxon>Gammaproteobacteria</taxon>
        <taxon>Enterobacterales</taxon>
        <taxon>Pectobacteriaceae</taxon>
        <taxon>Affinibrenneria</taxon>
    </lineage>
</organism>
<dbReference type="EMBL" id="VYKJ01000008">
    <property type="protein sequence ID" value="KAA8998498.1"/>
    <property type="molecule type" value="Genomic_DNA"/>
</dbReference>
<dbReference type="AlphaFoldDB" id="A0A5J5FX14"/>
<feature type="transmembrane region" description="Helical" evidence="1">
    <location>
        <begin position="21"/>
        <end position="41"/>
    </location>
</feature>
<evidence type="ECO:0000313" key="2">
    <source>
        <dbReference type="EMBL" id="KAA8998498.1"/>
    </source>
</evidence>
<accession>A0A5J5FX14</accession>
<sequence>MESEEMAEMQKKLRGTASMKRWFFIGGAAAALSGLLDYATSPSGEPYLFFQILLAVGCIGYGVFLSSRIAKMKAELARRHDADA</sequence>
<keyword evidence="3" id="KW-1185">Reference proteome</keyword>
<keyword evidence="1" id="KW-1133">Transmembrane helix</keyword>
<dbReference type="OrthoDB" id="6522507at2"/>
<dbReference type="Proteomes" id="UP000335415">
    <property type="component" value="Unassembled WGS sequence"/>
</dbReference>
<evidence type="ECO:0000256" key="1">
    <source>
        <dbReference type="SAM" id="Phobius"/>
    </source>
</evidence>
<gene>
    <name evidence="2" type="ORF">FJU30_15970</name>
</gene>
<feature type="transmembrane region" description="Helical" evidence="1">
    <location>
        <begin position="47"/>
        <end position="70"/>
    </location>
</feature>
<keyword evidence="1" id="KW-0812">Transmembrane</keyword>
<protein>
    <submittedName>
        <fullName evidence="2">Uncharacterized protein</fullName>
    </submittedName>
</protein>
<proteinExistence type="predicted"/>
<dbReference type="RefSeq" id="WP_150435974.1">
    <property type="nucleotide sequence ID" value="NZ_VYKJ01000008.1"/>
</dbReference>
<reference evidence="2 3" key="1">
    <citation type="submission" date="2019-09" db="EMBL/GenBank/DDBJ databases">
        <authorList>
            <person name="Li Y."/>
        </authorList>
    </citation>
    <scope>NUCLEOTIDE SEQUENCE [LARGE SCALE GENOMIC DNA]</scope>
    <source>
        <strain evidence="2 3">L3-3HA</strain>
    </source>
</reference>
<keyword evidence="1" id="KW-0472">Membrane</keyword>
<name>A0A5J5FX14_9GAMM</name>
<comment type="caution">
    <text evidence="2">The sequence shown here is derived from an EMBL/GenBank/DDBJ whole genome shotgun (WGS) entry which is preliminary data.</text>
</comment>